<evidence type="ECO:0000256" key="2">
    <source>
        <dbReference type="ARBA" id="ARBA00022737"/>
    </source>
</evidence>
<feature type="compositionally biased region" description="Basic and acidic residues" evidence="6">
    <location>
        <begin position="33"/>
        <end position="43"/>
    </location>
</feature>
<feature type="compositionally biased region" description="Polar residues" evidence="6">
    <location>
        <begin position="435"/>
        <end position="446"/>
    </location>
</feature>
<dbReference type="PANTHER" id="PTHR13763">
    <property type="entry name" value="BREAST CANCER TYPE 1 SUSCEPTIBILITY PROTEIN BRCA1"/>
    <property type="match status" value="1"/>
</dbReference>
<feature type="region of interest" description="Disordered" evidence="6">
    <location>
        <begin position="427"/>
        <end position="495"/>
    </location>
</feature>
<feature type="region of interest" description="Disordered" evidence="6">
    <location>
        <begin position="534"/>
        <end position="564"/>
    </location>
</feature>
<evidence type="ECO:0000256" key="4">
    <source>
        <dbReference type="ARBA" id="ARBA00023204"/>
    </source>
</evidence>
<dbReference type="GO" id="GO:0004842">
    <property type="term" value="F:ubiquitin-protein transferase activity"/>
    <property type="evidence" value="ECO:0007669"/>
    <property type="project" value="TreeGrafter"/>
</dbReference>
<dbReference type="GO" id="GO:0000724">
    <property type="term" value="P:double-strand break repair via homologous recombination"/>
    <property type="evidence" value="ECO:0007669"/>
    <property type="project" value="TreeGrafter"/>
</dbReference>
<accession>A0A7J7KME2</accession>
<feature type="region of interest" description="Disordered" evidence="6">
    <location>
        <begin position="589"/>
        <end position="638"/>
    </location>
</feature>
<feature type="domain" description="BRCT" evidence="7">
    <location>
        <begin position="671"/>
        <end position="760"/>
    </location>
</feature>
<feature type="compositionally biased region" description="Basic residues" evidence="6">
    <location>
        <begin position="305"/>
        <end position="325"/>
    </location>
</feature>
<evidence type="ECO:0000313" key="9">
    <source>
        <dbReference type="Proteomes" id="UP000593567"/>
    </source>
</evidence>
<keyword evidence="4" id="KW-0234">DNA repair</keyword>
<dbReference type="SMART" id="SM00292">
    <property type="entry name" value="BRCT"/>
    <property type="match status" value="2"/>
</dbReference>
<feature type="region of interest" description="Disordered" evidence="6">
    <location>
        <begin position="293"/>
        <end position="327"/>
    </location>
</feature>
<feature type="compositionally biased region" description="Basic and acidic residues" evidence="6">
    <location>
        <begin position="206"/>
        <end position="219"/>
    </location>
</feature>
<dbReference type="GO" id="GO:0031436">
    <property type="term" value="C:BRCA1-BARD1 complex"/>
    <property type="evidence" value="ECO:0007669"/>
    <property type="project" value="TreeGrafter"/>
</dbReference>
<feature type="region of interest" description="Disordered" evidence="6">
    <location>
        <begin position="1"/>
        <end position="188"/>
    </location>
</feature>
<dbReference type="SUPFAM" id="SSF52113">
    <property type="entry name" value="BRCT domain"/>
    <property type="match status" value="2"/>
</dbReference>
<feature type="compositionally biased region" description="Basic and acidic residues" evidence="6">
    <location>
        <begin position="461"/>
        <end position="484"/>
    </location>
</feature>
<dbReference type="OrthoDB" id="2384350at2759"/>
<dbReference type="Gene3D" id="3.40.50.10190">
    <property type="entry name" value="BRCT domain"/>
    <property type="match status" value="2"/>
</dbReference>
<dbReference type="PROSITE" id="PS50172">
    <property type="entry name" value="BRCT"/>
    <property type="match status" value="2"/>
</dbReference>
<dbReference type="Pfam" id="PF16589">
    <property type="entry name" value="BRCT_2"/>
    <property type="match status" value="1"/>
</dbReference>
<feature type="compositionally biased region" description="Polar residues" evidence="6">
    <location>
        <begin position="616"/>
        <end position="625"/>
    </location>
</feature>
<sequence>MSCDLKHVESNSPKLSNLSQDELFGPVEIPVDSEQKDVSRQVDDSTAGKCAEPRSSPMLLLKTRKQEKTNQIETKSSTKRGQPTGAADGSCGHKQLSAQLEGAETTATPHVKKRKFDSVELKPTTISESERQSPSKAVFTDVQRDSAKLPTVETKTRKLSKSATGTKRSQSKSTAKDNSSLDDSFELPKNRKLVKKEPIWLARYTVARDRKSGDRKPGDKQAQSFKGKVNPTKAEAVFNLFNRSYSGKRYREPFAICSAVDATSTQTRNSGESGPANLMGMDHQKEVDSSVYDFIPSQPSPIKTTKSKQSKLNKSNKSKKPRRNSKAMLAQKKALIKQLNENWGISVPSVADSEVIDGESALAGPVISQATAMDRHFNDIVQNVSLTIEDAPQKKHCTFEGYSDNKIVSESTLSARAKIRKNGEPAEFVNERTETLPSKSHVSNESVELREKSTTKPVLTKKQDGAGSEKRDKILPACDIKTEIGPDDTSPSSIQVTHKPVQSDVGSFLDTSTHALPPAKLAVDALTTASPSPLIRPLRRSLKPIIDDSDTQTDSQADSQKGARMSTNLDYSKDISCLQATLSPVLQTRRSRSKLVISSGSESSLSSDAPKKARAQKQNINAKLSQKQKKGNNDTVKMGKENDKKVAVEEVVKKGPVIKQFGRPTRNTQIGTKLVFTCTSLTKEQRRMVDNCAKIMDADVVQSYTPQVTHVLTSMDASSCCPRTLKYMLAVLEAKWVVNIEWASFCLEQSKHLPEEIFEVVGSTIAPKSSASIISRQHKLKGIPRLFAGCEFYLAGDFTASSPSREHIIQLIEAGGAKKLNRLPRVASQTAAYHAEESSVLSKSGCVVISADQKITVKLSGVSLVTPSWLLDSIAHYRLMPVEQYSLQSDM</sequence>
<keyword evidence="2" id="KW-0677">Repeat</keyword>
<evidence type="ECO:0000256" key="1">
    <source>
        <dbReference type="ARBA" id="ARBA00004123"/>
    </source>
</evidence>
<protein>
    <submittedName>
        <fullName evidence="8">BARD1</fullName>
    </submittedName>
</protein>
<dbReference type="EMBL" id="VXIV02000274">
    <property type="protein sequence ID" value="KAF6039331.1"/>
    <property type="molecule type" value="Genomic_DNA"/>
</dbReference>
<feature type="compositionally biased region" description="Polar residues" evidence="6">
    <location>
        <begin position="71"/>
        <end position="81"/>
    </location>
</feature>
<dbReference type="PANTHER" id="PTHR13763:SF0">
    <property type="entry name" value="BREAST CANCER TYPE 1 SUSCEPTIBILITY PROTEIN"/>
    <property type="match status" value="1"/>
</dbReference>
<feature type="compositionally biased region" description="Polar residues" evidence="6">
    <location>
        <begin position="10"/>
        <end position="20"/>
    </location>
</feature>
<dbReference type="AlphaFoldDB" id="A0A7J7KME2"/>
<evidence type="ECO:0000256" key="6">
    <source>
        <dbReference type="SAM" id="MobiDB-lite"/>
    </source>
</evidence>
<gene>
    <name evidence="8" type="ORF">EB796_002357</name>
</gene>
<keyword evidence="5" id="KW-0539">Nucleus</keyword>
<dbReference type="InterPro" id="IPR036420">
    <property type="entry name" value="BRCT_dom_sf"/>
</dbReference>
<feature type="region of interest" description="Disordered" evidence="6">
    <location>
        <begin position="204"/>
        <end position="229"/>
    </location>
</feature>
<feature type="compositionally biased region" description="Polar residues" evidence="6">
    <location>
        <begin position="161"/>
        <end position="182"/>
    </location>
</feature>
<keyword evidence="3" id="KW-0227">DNA damage</keyword>
<dbReference type="InterPro" id="IPR031099">
    <property type="entry name" value="BRCA1-associated"/>
</dbReference>
<evidence type="ECO:0000313" key="8">
    <source>
        <dbReference type="EMBL" id="KAF6039331.1"/>
    </source>
</evidence>
<reference evidence="8" key="1">
    <citation type="submission" date="2020-06" db="EMBL/GenBank/DDBJ databases">
        <title>Draft genome of Bugula neritina, a colonial animal packing powerful symbionts and potential medicines.</title>
        <authorList>
            <person name="Rayko M."/>
        </authorList>
    </citation>
    <scope>NUCLEOTIDE SEQUENCE [LARGE SCALE GENOMIC DNA]</scope>
    <source>
        <strain evidence="8">Kwan_BN1</strain>
    </source>
</reference>
<dbReference type="CDD" id="cd17734">
    <property type="entry name" value="BRCT_Bard1_rpt1"/>
    <property type="match status" value="1"/>
</dbReference>
<dbReference type="Pfam" id="PF00533">
    <property type="entry name" value="BRCT"/>
    <property type="match status" value="1"/>
</dbReference>
<dbReference type="GO" id="GO:0045944">
    <property type="term" value="P:positive regulation of transcription by RNA polymerase II"/>
    <property type="evidence" value="ECO:0007669"/>
    <property type="project" value="TreeGrafter"/>
</dbReference>
<dbReference type="Proteomes" id="UP000593567">
    <property type="component" value="Unassembled WGS sequence"/>
</dbReference>
<comment type="caution">
    <text evidence="8">The sequence shown here is derived from an EMBL/GenBank/DDBJ whole genome shotgun (WGS) entry which is preliminary data.</text>
</comment>
<comment type="subcellular location">
    <subcellularLocation>
        <location evidence="1">Nucleus</location>
    </subcellularLocation>
</comment>
<evidence type="ECO:0000256" key="5">
    <source>
        <dbReference type="ARBA" id="ARBA00023242"/>
    </source>
</evidence>
<feature type="compositionally biased region" description="Low complexity" evidence="6">
    <location>
        <begin position="598"/>
        <end position="607"/>
    </location>
</feature>
<proteinExistence type="predicted"/>
<evidence type="ECO:0000259" key="7">
    <source>
        <dbReference type="PROSITE" id="PS50172"/>
    </source>
</evidence>
<name>A0A7J7KME2_BUGNE</name>
<feature type="domain" description="BRCT" evidence="7">
    <location>
        <begin position="782"/>
        <end position="887"/>
    </location>
</feature>
<organism evidence="8 9">
    <name type="scientific">Bugula neritina</name>
    <name type="common">Brown bryozoan</name>
    <name type="synonym">Sertularia neritina</name>
    <dbReference type="NCBI Taxonomy" id="10212"/>
    <lineage>
        <taxon>Eukaryota</taxon>
        <taxon>Metazoa</taxon>
        <taxon>Spiralia</taxon>
        <taxon>Lophotrochozoa</taxon>
        <taxon>Bryozoa</taxon>
        <taxon>Gymnolaemata</taxon>
        <taxon>Cheilostomatida</taxon>
        <taxon>Flustrina</taxon>
        <taxon>Buguloidea</taxon>
        <taxon>Bugulidae</taxon>
        <taxon>Bugula</taxon>
    </lineage>
</organism>
<evidence type="ECO:0000256" key="3">
    <source>
        <dbReference type="ARBA" id="ARBA00022763"/>
    </source>
</evidence>
<dbReference type="InterPro" id="IPR001357">
    <property type="entry name" value="BRCT_dom"/>
</dbReference>
<dbReference type="GO" id="GO:0070531">
    <property type="term" value="C:BRCA1-A complex"/>
    <property type="evidence" value="ECO:0007669"/>
    <property type="project" value="TreeGrafter"/>
</dbReference>
<keyword evidence="9" id="KW-1185">Reference proteome</keyword>